<name>A0A8H2ZQG1_9HELO</name>
<proteinExistence type="predicted"/>
<sequence length="115" mass="13257">MSTCQHFIDNRITKIVTTPGFSSPALRFNMPLNLLVSFDLRTTAQIPTVSFSAGRMCQESEKYAVEVKEGYADSGDGNWVDLEYSECRRRIVSRSAWNTTGWNTRRHESLFIDWR</sequence>
<comment type="caution">
    <text evidence="1">The sequence shown here is derived from an EMBL/GenBank/DDBJ whole genome shotgun (WGS) entry which is preliminary data.</text>
</comment>
<evidence type="ECO:0000313" key="2">
    <source>
        <dbReference type="Proteomes" id="UP000624404"/>
    </source>
</evidence>
<accession>A0A8H2ZQG1</accession>
<dbReference type="EMBL" id="CAJHIA010000014">
    <property type="protein sequence ID" value="CAD6445375.1"/>
    <property type="molecule type" value="Genomic_DNA"/>
</dbReference>
<protein>
    <submittedName>
        <fullName evidence="1">459eaccf-15c7-4ae4-b8c8-ab7d402ee8a8</fullName>
    </submittedName>
</protein>
<reference evidence="1" key="1">
    <citation type="submission" date="2020-10" db="EMBL/GenBank/DDBJ databases">
        <authorList>
            <person name="Kusch S."/>
        </authorList>
    </citation>
    <scope>NUCLEOTIDE SEQUENCE</scope>
    <source>
        <strain evidence="1">SwB9</strain>
    </source>
</reference>
<keyword evidence="2" id="KW-1185">Reference proteome</keyword>
<dbReference type="Proteomes" id="UP000624404">
    <property type="component" value="Unassembled WGS sequence"/>
</dbReference>
<gene>
    <name evidence="1" type="ORF">SCLTRI_LOCUS5158</name>
</gene>
<organism evidence="1 2">
    <name type="scientific">Sclerotinia trifoliorum</name>
    <dbReference type="NCBI Taxonomy" id="28548"/>
    <lineage>
        <taxon>Eukaryota</taxon>
        <taxon>Fungi</taxon>
        <taxon>Dikarya</taxon>
        <taxon>Ascomycota</taxon>
        <taxon>Pezizomycotina</taxon>
        <taxon>Leotiomycetes</taxon>
        <taxon>Helotiales</taxon>
        <taxon>Sclerotiniaceae</taxon>
        <taxon>Sclerotinia</taxon>
    </lineage>
</organism>
<evidence type="ECO:0000313" key="1">
    <source>
        <dbReference type="EMBL" id="CAD6445375.1"/>
    </source>
</evidence>
<dbReference type="AlphaFoldDB" id="A0A8H2ZQG1"/>